<accession>S8DLL2</accession>
<evidence type="ECO:0000256" key="1">
    <source>
        <dbReference type="ARBA" id="ARBA00005474"/>
    </source>
</evidence>
<dbReference type="InterPro" id="IPR004883">
    <property type="entry name" value="LOB"/>
</dbReference>
<dbReference type="PANTHER" id="PTHR31301">
    <property type="entry name" value="LOB DOMAIN-CONTAINING PROTEIN 4-RELATED"/>
    <property type="match status" value="1"/>
</dbReference>
<comment type="caution">
    <text evidence="3">The sequence shown here is derived from an EMBL/GenBank/DDBJ whole genome shotgun (WGS) entry which is preliminary data.</text>
</comment>
<proteinExistence type="inferred from homology"/>
<feature type="domain" description="LOB" evidence="2">
    <location>
        <begin position="11"/>
        <end position="114"/>
    </location>
</feature>
<dbReference type="PROSITE" id="PS50891">
    <property type="entry name" value="LOB"/>
    <property type="match status" value="1"/>
</dbReference>
<feature type="non-terminal residue" evidence="3">
    <location>
        <position position="118"/>
    </location>
</feature>
<evidence type="ECO:0000259" key="2">
    <source>
        <dbReference type="PROSITE" id="PS50891"/>
    </source>
</evidence>
<reference evidence="3 4" key="1">
    <citation type="journal article" date="2013" name="BMC Genomics">
        <title>The miniature genome of a carnivorous plant Genlisea aurea contains a low number of genes and short non-coding sequences.</title>
        <authorList>
            <person name="Leushkin E.V."/>
            <person name="Sutormin R.A."/>
            <person name="Nabieva E.R."/>
            <person name="Penin A.A."/>
            <person name="Kondrashov A.S."/>
            <person name="Logacheva M.D."/>
        </authorList>
    </citation>
    <scope>NUCLEOTIDE SEQUENCE [LARGE SCALE GENOMIC DNA]</scope>
</reference>
<dbReference type="AlphaFoldDB" id="S8DLL2"/>
<gene>
    <name evidence="3" type="ORF">M569_14366</name>
</gene>
<dbReference type="Proteomes" id="UP000015453">
    <property type="component" value="Unassembled WGS sequence"/>
</dbReference>
<dbReference type="PANTHER" id="PTHR31301:SF132">
    <property type="entry name" value="LOB DOMAIN-CONTAINING PROTEIN 27-LIKE"/>
    <property type="match status" value="1"/>
</dbReference>
<dbReference type="Pfam" id="PF03195">
    <property type="entry name" value="LOB"/>
    <property type="match status" value="1"/>
</dbReference>
<organism evidence="3 4">
    <name type="scientific">Genlisea aurea</name>
    <dbReference type="NCBI Taxonomy" id="192259"/>
    <lineage>
        <taxon>Eukaryota</taxon>
        <taxon>Viridiplantae</taxon>
        <taxon>Streptophyta</taxon>
        <taxon>Embryophyta</taxon>
        <taxon>Tracheophyta</taxon>
        <taxon>Spermatophyta</taxon>
        <taxon>Magnoliopsida</taxon>
        <taxon>eudicotyledons</taxon>
        <taxon>Gunneridae</taxon>
        <taxon>Pentapetalae</taxon>
        <taxon>asterids</taxon>
        <taxon>lamiids</taxon>
        <taxon>Lamiales</taxon>
        <taxon>Lentibulariaceae</taxon>
        <taxon>Genlisea</taxon>
    </lineage>
</organism>
<name>S8DLL2_9LAMI</name>
<protein>
    <recommendedName>
        <fullName evidence="2">LOB domain-containing protein</fullName>
    </recommendedName>
</protein>
<comment type="similarity">
    <text evidence="1">Belongs to the LOB domain-containing protein family.</text>
</comment>
<dbReference type="EMBL" id="AUSU01007572">
    <property type="protein sequence ID" value="EPS60437.1"/>
    <property type="molecule type" value="Genomic_DNA"/>
</dbReference>
<keyword evidence="4" id="KW-1185">Reference proteome</keyword>
<sequence length="118" mass="13511">MTLKSGSGSGQACAACKYQRRRCKPECLLAPFFPADDPKMFQSVHRLFGVKNIQNLLRQLSPDRRAMSTAVKSVKFHAYMRDRYPVYGCLVEIHHLSCQIQAAQEQLQAVLNQISYYR</sequence>
<dbReference type="OrthoDB" id="1893065at2759"/>
<evidence type="ECO:0000313" key="3">
    <source>
        <dbReference type="EMBL" id="EPS60437.1"/>
    </source>
</evidence>
<evidence type="ECO:0000313" key="4">
    <source>
        <dbReference type="Proteomes" id="UP000015453"/>
    </source>
</evidence>